<proteinExistence type="inferred from homology"/>
<dbReference type="NCBIfam" id="NF006938">
    <property type="entry name" value="PRK09420.1"/>
    <property type="match status" value="1"/>
</dbReference>
<dbReference type="InterPro" id="IPR006179">
    <property type="entry name" value="5_nucleotidase/apyrase"/>
</dbReference>
<dbReference type="PANTHER" id="PTHR11575">
    <property type="entry name" value="5'-NUCLEOTIDASE-RELATED"/>
    <property type="match status" value="1"/>
</dbReference>
<dbReference type="InterPro" id="IPR029052">
    <property type="entry name" value="Metallo-depent_PP-like"/>
</dbReference>
<dbReference type="InterPro" id="IPR036907">
    <property type="entry name" value="5'-Nucleotdase_C_sf"/>
</dbReference>
<evidence type="ECO:0000259" key="4">
    <source>
        <dbReference type="Pfam" id="PF02872"/>
    </source>
</evidence>
<sequence length="620" mass="67917">MIPQHFPVENPATGAAIRLKILATTDLHMHILGFDYYADRTAEQFGLSRVAALISAERMGSPNVLLFDNGDSLQGGPMGDYLAEAAELGPRERHPAIVAMNVLGYDAITLGNHDFSFGLPFLRRALMGAEFPVVATNLWARRPLPVCAHALLERRMLDEAGTPHLLRIGVLGFMPPQTTEWEPELRPHLRIADIVESARTAAAALRRQGADLVIVLSHSGIGPPEPSPLMENAATALAAVEGVDAIIAGHTHRLFPSPGHPGGRGVDALSGTLAGKPAVMPGFWGSHLGVIELALTRTPAGTWRVRGHCCRLESAHRQAEHGLVTTPLAVTHRKTLRHFRRRIGRTGVRLGSHFTLLGHDPGLRLVAMAQRWFARRALRGSRWQDLPILSAVAPFRAGGRGGPDHYTDVPAGPLTLRNLADLYVFPNRLCALLMDGAALRDWLERSAGQYRQIRRGLADQPLIDPEFPSYNFDLIEGLQWQFDLEAPARYAPDGSLRDATARRVRDLRHRGQPVQDDQRFVLVTNSYRLADSGLFAPVVAGRPVVIPARLRTRDVLRRYILRRRDLAPPGDLGFRFAPSQGSSVLFPSSPLAAEQMPELPLAVDLVGVDADGFGIFRLTL</sequence>
<keyword evidence="2" id="KW-0378">Hydrolase</keyword>
<dbReference type="STRING" id="147645.A6J80_03185"/>
<dbReference type="Pfam" id="PF00149">
    <property type="entry name" value="Metallophos"/>
    <property type="match status" value="1"/>
</dbReference>
<dbReference type="InterPro" id="IPR004843">
    <property type="entry name" value="Calcineurin-like_PHP"/>
</dbReference>
<dbReference type="PRINTS" id="PR01607">
    <property type="entry name" value="APYRASEFAMLY"/>
</dbReference>
<feature type="domain" description="5'-Nucleotidase C-terminal" evidence="4">
    <location>
        <begin position="407"/>
        <end position="532"/>
    </location>
</feature>
<dbReference type="GO" id="GO:0000166">
    <property type="term" value="F:nucleotide binding"/>
    <property type="evidence" value="ECO:0007669"/>
    <property type="project" value="UniProtKB-KW"/>
</dbReference>
<dbReference type="PANTHER" id="PTHR11575:SF6">
    <property type="entry name" value="2',3'-CYCLIC-NUCLEOTIDE 2'-PHOSPHODIESTERASE_3'-NUCLEOTIDASE"/>
    <property type="match status" value="1"/>
</dbReference>
<reference evidence="5" key="1">
    <citation type="submission" date="2017-12" db="EMBL/GenBank/DDBJ databases">
        <title>FDA dAtabase for Regulatory Grade micrObial Sequences (FDA-ARGOS): Supporting development and validation of Infectious Disease Dx tests.</title>
        <authorList>
            <person name="Campos J."/>
            <person name="Goldberg B."/>
            <person name="Tallon L."/>
            <person name="Sadzewicz L."/>
            <person name="Sengamalay N."/>
            <person name="Ott S."/>
            <person name="Godinez A."/>
            <person name="Nagaraj S."/>
            <person name="Vyas G."/>
            <person name="Aluvathingal J."/>
            <person name="Nadendla S."/>
            <person name="Geyer C."/>
            <person name="Nandy P."/>
            <person name="Hobson J."/>
            <person name="Sichtig H."/>
        </authorList>
    </citation>
    <scope>NUCLEOTIDE SEQUENCE</scope>
    <source>
        <strain evidence="5">FDAARGOS_252</strain>
    </source>
</reference>
<dbReference type="SUPFAM" id="SSF55816">
    <property type="entry name" value="5'-nucleotidase (syn. UDP-sugar hydrolase), C-terminal domain"/>
    <property type="match status" value="1"/>
</dbReference>
<dbReference type="RefSeq" id="WP_080620464.1">
    <property type="nucleotide sequence ID" value="NZ_CAWMZI010000001.1"/>
</dbReference>
<gene>
    <name evidence="5" type="ORF">A6J80_03185</name>
</gene>
<keyword evidence="6" id="KW-1185">Reference proteome</keyword>
<dbReference type="KEGG" id="pye:A6J80_03185"/>
<dbReference type="EMBL" id="CP020442">
    <property type="protein sequence ID" value="ARC35515.1"/>
    <property type="molecule type" value="Genomic_DNA"/>
</dbReference>
<dbReference type="Gene3D" id="3.90.780.10">
    <property type="entry name" value="5'-Nucleotidase, C-terminal domain"/>
    <property type="match status" value="1"/>
</dbReference>
<evidence type="ECO:0000259" key="3">
    <source>
        <dbReference type="Pfam" id="PF00149"/>
    </source>
</evidence>
<dbReference type="GO" id="GO:0009166">
    <property type="term" value="P:nucleotide catabolic process"/>
    <property type="evidence" value="ECO:0007669"/>
    <property type="project" value="InterPro"/>
</dbReference>
<keyword evidence="1" id="KW-0732">Signal</keyword>
<name>A0A1V0GNV8_9RHOB</name>
<accession>A0A1V0GNV8</accession>
<evidence type="ECO:0000313" key="5">
    <source>
        <dbReference type="EMBL" id="ARC35515.1"/>
    </source>
</evidence>
<evidence type="ECO:0000313" key="6">
    <source>
        <dbReference type="Proteomes" id="UP000191257"/>
    </source>
</evidence>
<dbReference type="Pfam" id="PF02872">
    <property type="entry name" value="5_nucleotid_C"/>
    <property type="match status" value="1"/>
</dbReference>
<dbReference type="InterPro" id="IPR008334">
    <property type="entry name" value="5'-Nucleotdase_C"/>
</dbReference>
<dbReference type="SUPFAM" id="SSF56300">
    <property type="entry name" value="Metallo-dependent phosphatases"/>
    <property type="match status" value="1"/>
</dbReference>
<organism evidence="5 6">
    <name type="scientific">Paracoccus yeei</name>
    <dbReference type="NCBI Taxonomy" id="147645"/>
    <lineage>
        <taxon>Bacteria</taxon>
        <taxon>Pseudomonadati</taxon>
        <taxon>Pseudomonadota</taxon>
        <taxon>Alphaproteobacteria</taxon>
        <taxon>Rhodobacterales</taxon>
        <taxon>Paracoccaceae</taxon>
        <taxon>Paracoccus</taxon>
    </lineage>
</organism>
<evidence type="ECO:0000256" key="1">
    <source>
        <dbReference type="ARBA" id="ARBA00022729"/>
    </source>
</evidence>
<dbReference type="Proteomes" id="UP000191257">
    <property type="component" value="Chromosome"/>
</dbReference>
<evidence type="ECO:0000256" key="2">
    <source>
        <dbReference type="RuleBase" id="RU362119"/>
    </source>
</evidence>
<dbReference type="eggNOG" id="COG0737">
    <property type="taxonomic scope" value="Bacteria"/>
</dbReference>
<protein>
    <submittedName>
        <fullName evidence="5">Bifunctional 2',3'-cyclic-nucleotide 2'-phosphodiesterase/3'-nucleotidase</fullName>
    </submittedName>
</protein>
<feature type="domain" description="Calcineurin-like phosphoesterase" evidence="3">
    <location>
        <begin position="19"/>
        <end position="253"/>
    </location>
</feature>
<dbReference type="Gene3D" id="3.60.21.10">
    <property type="match status" value="1"/>
</dbReference>
<dbReference type="AlphaFoldDB" id="A0A1V0GNV8"/>
<dbReference type="GO" id="GO:0016787">
    <property type="term" value="F:hydrolase activity"/>
    <property type="evidence" value="ECO:0007669"/>
    <property type="project" value="UniProtKB-KW"/>
</dbReference>
<dbReference type="GO" id="GO:0030288">
    <property type="term" value="C:outer membrane-bounded periplasmic space"/>
    <property type="evidence" value="ECO:0007669"/>
    <property type="project" value="TreeGrafter"/>
</dbReference>
<keyword evidence="2" id="KW-0547">Nucleotide-binding</keyword>
<comment type="similarity">
    <text evidence="2">Belongs to the 5'-nucleotidase family.</text>
</comment>